<dbReference type="InterPro" id="IPR027417">
    <property type="entry name" value="P-loop_NTPase"/>
</dbReference>
<gene>
    <name evidence="3" type="ORF">D9619_003525</name>
</gene>
<dbReference type="PANTHER" id="PTHR47396:SF1">
    <property type="entry name" value="ATP-DEPENDENT HELICASE IRC3-RELATED"/>
    <property type="match status" value="1"/>
</dbReference>
<organism evidence="3 4">
    <name type="scientific">Psilocybe cf. subviscida</name>
    <dbReference type="NCBI Taxonomy" id="2480587"/>
    <lineage>
        <taxon>Eukaryota</taxon>
        <taxon>Fungi</taxon>
        <taxon>Dikarya</taxon>
        <taxon>Basidiomycota</taxon>
        <taxon>Agaricomycotina</taxon>
        <taxon>Agaricomycetes</taxon>
        <taxon>Agaricomycetidae</taxon>
        <taxon>Agaricales</taxon>
        <taxon>Agaricineae</taxon>
        <taxon>Strophariaceae</taxon>
        <taxon>Psilocybe</taxon>
    </lineage>
</organism>
<dbReference type="GO" id="GO:0003677">
    <property type="term" value="F:DNA binding"/>
    <property type="evidence" value="ECO:0007669"/>
    <property type="project" value="InterPro"/>
</dbReference>
<dbReference type="GO" id="GO:0005524">
    <property type="term" value="F:ATP binding"/>
    <property type="evidence" value="ECO:0007669"/>
    <property type="project" value="InterPro"/>
</dbReference>
<reference evidence="3 4" key="1">
    <citation type="journal article" date="2020" name="ISME J.">
        <title>Uncovering the hidden diversity of litter-decomposition mechanisms in mushroom-forming fungi.</title>
        <authorList>
            <person name="Floudas D."/>
            <person name="Bentzer J."/>
            <person name="Ahren D."/>
            <person name="Johansson T."/>
            <person name="Persson P."/>
            <person name="Tunlid A."/>
        </authorList>
    </citation>
    <scope>NUCLEOTIDE SEQUENCE [LARGE SCALE GENOMIC DNA]</scope>
    <source>
        <strain evidence="3 4">CBS 101986</strain>
    </source>
</reference>
<dbReference type="PANTHER" id="PTHR47396">
    <property type="entry name" value="TYPE I RESTRICTION ENZYME ECOKI R PROTEIN"/>
    <property type="match status" value="1"/>
</dbReference>
<dbReference type="PROSITE" id="PS51192">
    <property type="entry name" value="HELICASE_ATP_BIND_1"/>
    <property type="match status" value="1"/>
</dbReference>
<evidence type="ECO:0000259" key="2">
    <source>
        <dbReference type="PROSITE" id="PS51192"/>
    </source>
</evidence>
<keyword evidence="4" id="KW-1185">Reference proteome</keyword>
<dbReference type="EMBL" id="JAACJJ010000056">
    <property type="protein sequence ID" value="KAF5312311.1"/>
    <property type="molecule type" value="Genomic_DNA"/>
</dbReference>
<protein>
    <recommendedName>
        <fullName evidence="2">Helicase ATP-binding domain-containing protein</fullName>
    </recommendedName>
</protein>
<dbReference type="InterPro" id="IPR001650">
    <property type="entry name" value="Helicase_C-like"/>
</dbReference>
<keyword evidence="1" id="KW-0347">Helicase</keyword>
<keyword evidence="1" id="KW-0378">Hydrolase</keyword>
<dbReference type="GO" id="GO:0004386">
    <property type="term" value="F:helicase activity"/>
    <property type="evidence" value="ECO:0007669"/>
    <property type="project" value="UniProtKB-KW"/>
</dbReference>
<dbReference type="Pfam" id="PF04851">
    <property type="entry name" value="ResIII"/>
    <property type="match status" value="1"/>
</dbReference>
<comment type="caution">
    <text evidence="3">The sequence shown here is derived from an EMBL/GenBank/DDBJ whole genome shotgun (WGS) entry which is preliminary data.</text>
</comment>
<evidence type="ECO:0000256" key="1">
    <source>
        <dbReference type="ARBA" id="ARBA00022806"/>
    </source>
</evidence>
<dbReference type="OrthoDB" id="270584at2759"/>
<dbReference type="InterPro" id="IPR006935">
    <property type="entry name" value="Helicase/UvrB_N"/>
</dbReference>
<dbReference type="SMART" id="SM00487">
    <property type="entry name" value="DEXDc"/>
    <property type="match status" value="1"/>
</dbReference>
<dbReference type="Proteomes" id="UP000567179">
    <property type="component" value="Unassembled WGS sequence"/>
</dbReference>
<dbReference type="SMART" id="SM00490">
    <property type="entry name" value="HELICc"/>
    <property type="match status" value="1"/>
</dbReference>
<accession>A0A8H5ETZ2</accession>
<dbReference type="GO" id="GO:0016787">
    <property type="term" value="F:hydrolase activity"/>
    <property type="evidence" value="ECO:0007669"/>
    <property type="project" value="InterPro"/>
</dbReference>
<dbReference type="GO" id="GO:0005829">
    <property type="term" value="C:cytosol"/>
    <property type="evidence" value="ECO:0007669"/>
    <property type="project" value="TreeGrafter"/>
</dbReference>
<evidence type="ECO:0000313" key="4">
    <source>
        <dbReference type="Proteomes" id="UP000567179"/>
    </source>
</evidence>
<evidence type="ECO:0000313" key="3">
    <source>
        <dbReference type="EMBL" id="KAF5312311.1"/>
    </source>
</evidence>
<dbReference type="AlphaFoldDB" id="A0A8H5ETZ2"/>
<keyword evidence="1" id="KW-0067">ATP-binding</keyword>
<dbReference type="InterPro" id="IPR014001">
    <property type="entry name" value="Helicase_ATP-bd"/>
</dbReference>
<sequence>MQCRWRQVSLAPRLFVRNNHRHVRHHSHGSAQTSSSLLARTPAPVTVPVPTVAPAPVPANSITLRPYQEACITACTDALAAGSTRIGVSLPTGAGKTTVFISLLSRLQPPAHTPRARNALIILNTIELARQSAEQVRRMFPEWEVEIEQGAKYRASGDADVTIATYQTLIQEKRLQKFDRRSLKAIIVDEAHHAAAPSYRRLLSQFNSGISHKSAPTLEPPHDKIPIIGFSATFNRHDGLALGSVFEMIAYHRDFLDMIKEEWLCDVRFTSVKAELDLSQASTNGANGDFVTSSLAKIVNTPEVNTLIVRAWMDRAADRKSTLVFCVDVNHVMELTKTYRAFGVDARYLYAETPPLERKELIRAFKNGEFPVLVNCGKSVTQFLFLTIVLDQDRMLNTRLGIFLAILTEGADIPNIDCVVLARPTRSRNLFAQMIGRGMRNSPETGKTDCRIIDFVDNHDRVAGAICVPTIFGLDPRLADEKGSKLLDIEDETPQSLITRIAEIKEAADTKKPAQKPVSVIYEDFDNAAELEESRQLVDAGAIDSPFVWVNCGDNIYVLDCLYRGYIRVEPAVGTGRGKDKGDLAFQASYYTTYPGSGKAMGRPLLVVEPKLKATLQQACKASDAYIKLVVMRSHEWQGKLMPHANWRRGAATEAQKNFIRKRWLKNEYLATKVDSIAGMTRGHAHIELTRIKHGYIGRAKAKVKKLEQAAKKEAKYAAAEAQWKVEVGPLRA</sequence>
<dbReference type="InterPro" id="IPR050742">
    <property type="entry name" value="Helicase_Restrict-Modif_Enz"/>
</dbReference>
<keyword evidence="1" id="KW-0547">Nucleotide-binding</keyword>
<dbReference type="CDD" id="cd18799">
    <property type="entry name" value="SF2_C_EcoAI-like"/>
    <property type="match status" value="1"/>
</dbReference>
<feature type="domain" description="Helicase ATP-binding" evidence="2">
    <location>
        <begin position="77"/>
        <end position="252"/>
    </location>
</feature>
<name>A0A8H5ETZ2_9AGAR</name>
<dbReference type="SUPFAM" id="SSF52540">
    <property type="entry name" value="P-loop containing nucleoside triphosphate hydrolases"/>
    <property type="match status" value="1"/>
</dbReference>
<dbReference type="Gene3D" id="3.40.50.300">
    <property type="entry name" value="P-loop containing nucleotide triphosphate hydrolases"/>
    <property type="match status" value="3"/>
</dbReference>
<proteinExistence type="predicted"/>